<organism evidence="3 4">
    <name type="scientific">Nocardia albiluteola</name>
    <dbReference type="NCBI Taxonomy" id="2842303"/>
    <lineage>
        <taxon>Bacteria</taxon>
        <taxon>Bacillati</taxon>
        <taxon>Actinomycetota</taxon>
        <taxon>Actinomycetes</taxon>
        <taxon>Mycobacteriales</taxon>
        <taxon>Nocardiaceae</taxon>
        <taxon>Nocardia</taxon>
    </lineage>
</organism>
<evidence type="ECO:0000313" key="4">
    <source>
        <dbReference type="Proteomes" id="UP000733379"/>
    </source>
</evidence>
<evidence type="ECO:0000259" key="2">
    <source>
        <dbReference type="Pfam" id="PF26526"/>
    </source>
</evidence>
<dbReference type="InterPro" id="IPR058488">
    <property type="entry name" value="DUF8175"/>
</dbReference>
<proteinExistence type="predicted"/>
<feature type="signal peptide" evidence="1">
    <location>
        <begin position="1"/>
        <end position="23"/>
    </location>
</feature>
<evidence type="ECO:0000256" key="1">
    <source>
        <dbReference type="SAM" id="SignalP"/>
    </source>
</evidence>
<dbReference type="EMBL" id="JAHKNI010000005">
    <property type="protein sequence ID" value="MBU3063117.1"/>
    <property type="molecule type" value="Genomic_DNA"/>
</dbReference>
<feature type="domain" description="DUF8175" evidence="2">
    <location>
        <begin position="61"/>
        <end position="184"/>
    </location>
</feature>
<feature type="chain" id="PRO_5045954040" description="DUF8175 domain-containing protein" evidence="1">
    <location>
        <begin position="24"/>
        <end position="195"/>
    </location>
</feature>
<dbReference type="Proteomes" id="UP000733379">
    <property type="component" value="Unassembled WGS sequence"/>
</dbReference>
<gene>
    <name evidence="3" type="ORF">KO481_16475</name>
</gene>
<keyword evidence="4" id="KW-1185">Reference proteome</keyword>
<reference evidence="3 4" key="1">
    <citation type="submission" date="2021-06" db="EMBL/GenBank/DDBJ databases">
        <title>Actinomycetes sequencing.</title>
        <authorList>
            <person name="Shan Q."/>
        </authorList>
    </citation>
    <scope>NUCLEOTIDE SEQUENCE [LARGE SCALE GENOMIC DNA]</scope>
    <source>
        <strain evidence="3 4">NEAU-G5</strain>
    </source>
</reference>
<dbReference type="Pfam" id="PF26526">
    <property type="entry name" value="DUF8175"/>
    <property type="match status" value="1"/>
</dbReference>
<evidence type="ECO:0000313" key="3">
    <source>
        <dbReference type="EMBL" id="MBU3063117.1"/>
    </source>
</evidence>
<keyword evidence="1" id="KW-0732">Signal</keyword>
<sequence length="195" mass="20744">MIRRLLGVVVVVMLAGVSSACGAGGPGAARLSIISYRGADWLTDGAIKPPASLERSDRIHYPHNMNGVVLASTDSQTLLDLAGDDQYGEVTRDYFAAGAGLKAYLAARSQLHITGDPNPARLAHIKGFRFLAYSPEAATVEVVYIEPDQSVTGVTRTVVWLGDTWLIQLPDPASPTSPVKAYPTMPTNINALPQT</sequence>
<comment type="caution">
    <text evidence="3">The sequence shown here is derived from an EMBL/GenBank/DDBJ whole genome shotgun (WGS) entry which is preliminary data.</text>
</comment>
<dbReference type="PROSITE" id="PS51257">
    <property type="entry name" value="PROKAR_LIPOPROTEIN"/>
    <property type="match status" value="1"/>
</dbReference>
<name>A0ABS6AYK1_9NOCA</name>
<accession>A0ABS6AYK1</accession>
<protein>
    <recommendedName>
        <fullName evidence="2">DUF8175 domain-containing protein</fullName>
    </recommendedName>
</protein>
<dbReference type="RefSeq" id="WP_215918037.1">
    <property type="nucleotide sequence ID" value="NZ_JAHKNI010000005.1"/>
</dbReference>